<reference evidence="10 11" key="1">
    <citation type="submission" date="2024-10" db="EMBL/GenBank/DDBJ databases">
        <title>Updated reference genomes for cyclostephanoid diatoms.</title>
        <authorList>
            <person name="Roberts W.R."/>
            <person name="Alverson A.J."/>
        </authorList>
    </citation>
    <scope>NUCLEOTIDE SEQUENCE [LARGE SCALE GENOMIC DNA]</scope>
    <source>
        <strain evidence="10 11">AJA010-31</strain>
    </source>
</reference>
<dbReference type="GO" id="GO:0006811">
    <property type="term" value="P:monoatomic ion transport"/>
    <property type="evidence" value="ECO:0007669"/>
    <property type="project" value="UniProtKB-KW"/>
</dbReference>
<keyword evidence="2" id="KW-0813">Transport</keyword>
<dbReference type="AlphaFoldDB" id="A0ABD3PDC1"/>
<evidence type="ECO:0000256" key="8">
    <source>
        <dbReference type="SAM" id="MobiDB-lite"/>
    </source>
</evidence>
<organism evidence="10 11">
    <name type="scientific">Cyclotella atomus</name>
    <dbReference type="NCBI Taxonomy" id="382360"/>
    <lineage>
        <taxon>Eukaryota</taxon>
        <taxon>Sar</taxon>
        <taxon>Stramenopiles</taxon>
        <taxon>Ochrophyta</taxon>
        <taxon>Bacillariophyta</taxon>
        <taxon>Coscinodiscophyceae</taxon>
        <taxon>Thalassiosirophycidae</taxon>
        <taxon>Stephanodiscales</taxon>
        <taxon>Stephanodiscaceae</taxon>
        <taxon>Cyclotella</taxon>
    </lineage>
</organism>
<gene>
    <name evidence="10" type="ORF">ACHAWO_001458</name>
</gene>
<feature type="transmembrane region" description="Helical" evidence="9">
    <location>
        <begin position="105"/>
        <end position="125"/>
    </location>
</feature>
<evidence type="ECO:0000256" key="5">
    <source>
        <dbReference type="ARBA" id="ARBA00022989"/>
    </source>
</evidence>
<sequence length="462" mass="51915">MQTPTKPLSQRSLWQSNASAGASSINSLSKRSTWRDMSERRASRARFDSSSSTSSLNEGSAFQRTIDAILSPSRLAGLDAADVAPIPYDTYSFFSHILSVRGRNLSMVFSPLLLLLCWGVGWQLIFVYTDDNEIHDYLASLQHLVLPILTPLSFLLTFRMGRAAVRFWDARHSVGIIMGVCRANIATVSVGVISPIKANVKQVLQTKTTDDQSIDGESSTQMPGDLKPEEDGSIELLCQYARWLAVFPIAVNHHVRPQTRKGWNQEELYKKYRYEIGTLLSDCDAQKVIMTTDNERGLPSLSGGTRVRDSPLVVLNRLHQLAYEIAYYQAYNNDRWSSAPIQAMFYQQITNQLKELTDAYGAMERIKNTPLPFAYAIHLRTFLLLYLFLWNMISVAEYGWVSIPFLSLLNWALLGIEAAAVECESPFEYRENHLALGKVAVLISRNIGQALKELTDETVTAL</sequence>
<keyword evidence="5 9" id="KW-1133">Transmembrane helix</keyword>
<feature type="compositionally biased region" description="Polar residues" evidence="8">
    <location>
        <begin position="1"/>
        <end position="15"/>
    </location>
</feature>
<proteinExistence type="predicted"/>
<comment type="caution">
    <text evidence="10">The sequence shown here is derived from an EMBL/GenBank/DDBJ whole genome shotgun (WGS) entry which is preliminary data.</text>
</comment>
<evidence type="ECO:0000313" key="10">
    <source>
        <dbReference type="EMBL" id="KAL3785952.1"/>
    </source>
</evidence>
<comment type="subcellular location">
    <subcellularLocation>
        <location evidence="1">Cell membrane</location>
        <topology evidence="1">Multi-pass membrane protein</topology>
    </subcellularLocation>
</comment>
<dbReference type="Proteomes" id="UP001530400">
    <property type="component" value="Unassembled WGS sequence"/>
</dbReference>
<evidence type="ECO:0008006" key="12">
    <source>
        <dbReference type="Google" id="ProtNLM"/>
    </source>
</evidence>
<feature type="compositionally biased region" description="Low complexity" evidence="8">
    <location>
        <begin position="16"/>
        <end position="29"/>
    </location>
</feature>
<evidence type="ECO:0000313" key="11">
    <source>
        <dbReference type="Proteomes" id="UP001530400"/>
    </source>
</evidence>
<dbReference type="Pfam" id="PF25539">
    <property type="entry name" value="Bestrophin_2"/>
    <property type="match status" value="1"/>
</dbReference>
<keyword evidence="11" id="KW-1185">Reference proteome</keyword>
<name>A0ABD3PDC1_9STRA</name>
<dbReference type="InterPro" id="IPR044669">
    <property type="entry name" value="YneE/VCCN1/2-like"/>
</dbReference>
<dbReference type="PANTHER" id="PTHR33281">
    <property type="entry name" value="UPF0187 PROTEIN YNEE"/>
    <property type="match status" value="1"/>
</dbReference>
<evidence type="ECO:0000256" key="2">
    <source>
        <dbReference type="ARBA" id="ARBA00022448"/>
    </source>
</evidence>
<evidence type="ECO:0000256" key="9">
    <source>
        <dbReference type="SAM" id="Phobius"/>
    </source>
</evidence>
<feature type="transmembrane region" description="Helical" evidence="9">
    <location>
        <begin position="137"/>
        <end position="158"/>
    </location>
</feature>
<keyword evidence="6" id="KW-0406">Ion transport</keyword>
<accession>A0ABD3PDC1</accession>
<dbReference type="EMBL" id="JALLPJ020000671">
    <property type="protein sequence ID" value="KAL3785952.1"/>
    <property type="molecule type" value="Genomic_DNA"/>
</dbReference>
<feature type="region of interest" description="Disordered" evidence="8">
    <location>
        <begin position="1"/>
        <end position="57"/>
    </location>
</feature>
<evidence type="ECO:0000256" key="6">
    <source>
        <dbReference type="ARBA" id="ARBA00023065"/>
    </source>
</evidence>
<feature type="transmembrane region" description="Helical" evidence="9">
    <location>
        <begin position="373"/>
        <end position="393"/>
    </location>
</feature>
<feature type="compositionally biased region" description="Basic and acidic residues" evidence="8">
    <location>
        <begin position="33"/>
        <end position="47"/>
    </location>
</feature>
<keyword evidence="4 9" id="KW-0812">Transmembrane</keyword>
<keyword evidence="3" id="KW-1003">Cell membrane</keyword>
<dbReference type="PANTHER" id="PTHR33281:SF19">
    <property type="entry name" value="VOLTAGE-DEPENDENT ANION CHANNEL-FORMING PROTEIN YNEE"/>
    <property type="match status" value="1"/>
</dbReference>
<evidence type="ECO:0000256" key="4">
    <source>
        <dbReference type="ARBA" id="ARBA00022692"/>
    </source>
</evidence>
<evidence type="ECO:0000256" key="3">
    <source>
        <dbReference type="ARBA" id="ARBA00022475"/>
    </source>
</evidence>
<evidence type="ECO:0000256" key="7">
    <source>
        <dbReference type="ARBA" id="ARBA00023136"/>
    </source>
</evidence>
<dbReference type="GO" id="GO:0005886">
    <property type="term" value="C:plasma membrane"/>
    <property type="evidence" value="ECO:0007669"/>
    <property type="project" value="UniProtKB-SubCell"/>
</dbReference>
<protein>
    <recommendedName>
        <fullName evidence="12">Bestrophin homolog</fullName>
    </recommendedName>
</protein>
<evidence type="ECO:0000256" key="1">
    <source>
        <dbReference type="ARBA" id="ARBA00004651"/>
    </source>
</evidence>
<keyword evidence="7 9" id="KW-0472">Membrane</keyword>